<evidence type="ECO:0000256" key="1">
    <source>
        <dbReference type="SAM" id="Phobius"/>
    </source>
</evidence>
<reference evidence="2 3" key="1">
    <citation type="journal article" date="2008" name="PLoS ONE">
        <title>Genome sequence of the saprophyte Leptospira biflexa provides insights into the evolution of Leptospira and the pathogenesis of leptospirosis.</title>
        <authorList>
            <person name="Picardeau M."/>
            <person name="Bulach D.M."/>
            <person name="Bouchier C."/>
            <person name="Zuerner R.L."/>
            <person name="Zidane N."/>
            <person name="Wilson P.J."/>
            <person name="Creno S."/>
            <person name="Kuczek E.S."/>
            <person name="Bommezzadri S."/>
            <person name="Davis J.C."/>
            <person name="McGrath A."/>
            <person name="Johnson M.J."/>
            <person name="Boursaux-Eude C."/>
            <person name="Seemann T."/>
            <person name="Rouy Z."/>
            <person name="Coppel R.L."/>
            <person name="Rood J.I."/>
            <person name="Lajus A."/>
            <person name="Davies J.K."/>
            <person name="Medigue C."/>
            <person name="Adler B."/>
        </authorList>
    </citation>
    <scope>NUCLEOTIDE SEQUENCE [LARGE SCALE GENOMIC DNA]</scope>
    <source>
        <strain evidence="3">Patoc 1 / ATCC 23582 / Paris</strain>
    </source>
</reference>
<dbReference type="AlphaFoldDB" id="B0SP64"/>
<dbReference type="RefSeq" id="WP_012388269.1">
    <property type="nucleotide sequence ID" value="NC_010602.1"/>
</dbReference>
<dbReference type="OrthoDB" id="322510at2"/>
<protein>
    <submittedName>
        <fullName evidence="2">Uncharacterized protein</fullName>
    </submittedName>
</protein>
<keyword evidence="3" id="KW-1185">Reference proteome</keyword>
<accession>B0SP64</accession>
<keyword evidence="1" id="KW-0812">Transmembrane</keyword>
<dbReference type="EMBL" id="CP000786">
    <property type="protein sequence ID" value="ABZ97388.1"/>
    <property type="molecule type" value="Genomic_DNA"/>
</dbReference>
<proteinExistence type="predicted"/>
<dbReference type="HOGENOM" id="CLU_1064757_0_0_12"/>
<dbReference type="KEGG" id="lbi:LEPBI_I1278"/>
<name>B0SP64_LEPBP</name>
<evidence type="ECO:0000313" key="3">
    <source>
        <dbReference type="Proteomes" id="UP000001847"/>
    </source>
</evidence>
<keyword evidence="1" id="KW-0472">Membrane</keyword>
<dbReference type="Proteomes" id="UP000001847">
    <property type="component" value="Chromosome I"/>
</dbReference>
<gene>
    <name evidence="2" type="ordered locus">LEPBI_I1278</name>
</gene>
<feature type="transmembrane region" description="Helical" evidence="1">
    <location>
        <begin position="21"/>
        <end position="46"/>
    </location>
</feature>
<dbReference type="STRING" id="456481.LEPBI_I1278"/>
<keyword evidence="1" id="KW-1133">Transmembrane helix</keyword>
<dbReference type="BioCyc" id="LBIF456481:LEPBI_RS06255-MONOMER"/>
<sequence>MFATFVENKYRKKREPNDDSPSPLILLWIGLIFIFVFSIILLPFGVYWPLSYSIWVFIIFFLPLVFLGIQFSKTYGYKILIAVFLSLLAGGNVLLFLGDAIGYKSGLTSKFDVLPEEAHGYLRYRYLYLKDYRLDDSDSGRFQSPLLVRRRPGGAVYGPIITFHYKRIRSVSGKETKFPFYALCYTKDKGNCQIPSLYSGGVVIRDSNWETSESKFETGSVFIVWKDRLDSEYETKGIFSFLFLVILMLSWGIVVYVSTKS</sequence>
<feature type="transmembrane region" description="Helical" evidence="1">
    <location>
        <begin position="238"/>
        <end position="257"/>
    </location>
</feature>
<evidence type="ECO:0000313" key="2">
    <source>
        <dbReference type="EMBL" id="ABZ97388.1"/>
    </source>
</evidence>
<feature type="transmembrane region" description="Helical" evidence="1">
    <location>
        <begin position="52"/>
        <end position="72"/>
    </location>
</feature>
<organism evidence="2 3">
    <name type="scientific">Leptospira biflexa serovar Patoc (strain Patoc 1 / ATCC 23582 / Paris)</name>
    <dbReference type="NCBI Taxonomy" id="456481"/>
    <lineage>
        <taxon>Bacteria</taxon>
        <taxon>Pseudomonadati</taxon>
        <taxon>Spirochaetota</taxon>
        <taxon>Spirochaetia</taxon>
        <taxon>Leptospirales</taxon>
        <taxon>Leptospiraceae</taxon>
        <taxon>Leptospira</taxon>
    </lineage>
</organism>
<feature type="transmembrane region" description="Helical" evidence="1">
    <location>
        <begin position="79"/>
        <end position="98"/>
    </location>
</feature>